<feature type="domain" description="GAG-pre-integrase" evidence="2">
    <location>
        <begin position="122"/>
        <end position="188"/>
    </location>
</feature>
<keyword evidence="1" id="KW-0378">Hydrolase</keyword>
<sequence>MLTTETKPQGEWYIDSGCSNHMIGNVDLLVDVRTNVARKVQIPNGALVNVVGMGSLVIDTTKGRKYIREVMYLPGLKENLLSVGQIDEHGYCLVFGAGVCKVFDDSSMNFLVIKVPMKRNRCYPLPLLAENQLAMNASITQCTWTWHKRLGHLHFRGLKQLRDKDMVHGLPQLEEQSGVCEGCQFGKQHRNNFPKGQALRANVPLELIHVDLCGPMRNESIAWNKYFMLLIDDSTMMIWVYFLRNKSAAFSCFKKFRSLTELQYGYKLTMAYTPQQNGVVEMKNRTVVEMAKLILHEKKIPYFPWAEAVHTVVYFLNRCPIKEKYAEAAQESSWLKAMEDELHMIEKERMEDG</sequence>
<evidence type="ECO:0000256" key="1">
    <source>
        <dbReference type="ARBA" id="ARBA00022670"/>
    </source>
</evidence>
<dbReference type="InterPro" id="IPR036397">
    <property type="entry name" value="RNaseH_sf"/>
</dbReference>
<keyword evidence="1" id="KW-0645">Protease</keyword>
<dbReference type="Proteomes" id="UP001054821">
    <property type="component" value="Chromosome 2"/>
</dbReference>
<dbReference type="Gene3D" id="3.30.420.10">
    <property type="entry name" value="Ribonuclease H-like superfamily/Ribonuclease H"/>
    <property type="match status" value="2"/>
</dbReference>
<dbReference type="Pfam" id="PF22936">
    <property type="entry name" value="Pol_BBD"/>
    <property type="match status" value="1"/>
</dbReference>
<evidence type="ECO:0000259" key="3">
    <source>
        <dbReference type="Pfam" id="PF22936"/>
    </source>
</evidence>
<evidence type="ECO:0000313" key="5">
    <source>
        <dbReference type="Proteomes" id="UP001054821"/>
    </source>
</evidence>
<dbReference type="EMBL" id="JAJFAZ020000002">
    <property type="protein sequence ID" value="KAI5342602.1"/>
    <property type="molecule type" value="Genomic_DNA"/>
</dbReference>
<dbReference type="GO" id="GO:0003676">
    <property type="term" value="F:nucleic acid binding"/>
    <property type="evidence" value="ECO:0007669"/>
    <property type="project" value="InterPro"/>
</dbReference>
<proteinExistence type="predicted"/>
<comment type="caution">
    <text evidence="4">The sequence shown here is derived from an EMBL/GenBank/DDBJ whole genome shotgun (WGS) entry which is preliminary data.</text>
</comment>
<dbReference type="GO" id="GO:0008233">
    <property type="term" value="F:peptidase activity"/>
    <property type="evidence" value="ECO:0007669"/>
    <property type="project" value="UniProtKB-KW"/>
</dbReference>
<keyword evidence="5" id="KW-1185">Reference proteome</keyword>
<evidence type="ECO:0000313" key="4">
    <source>
        <dbReference type="EMBL" id="KAI5342602.1"/>
    </source>
</evidence>
<reference evidence="4 5" key="1">
    <citation type="journal article" date="2022" name="G3 (Bethesda)">
        <title>Whole-genome sequence and methylome profiling of the almond [Prunus dulcis (Mill.) D.A. Webb] cultivar 'Nonpareil'.</title>
        <authorList>
            <person name="D'Amico-Willman K.M."/>
            <person name="Ouma W.Z."/>
            <person name="Meulia T."/>
            <person name="Sideli G.M."/>
            <person name="Gradziel T.M."/>
            <person name="Fresnedo-Ramirez J."/>
        </authorList>
    </citation>
    <scope>NUCLEOTIDE SEQUENCE [LARGE SCALE GENOMIC DNA]</scope>
    <source>
        <strain evidence="4">Clone GOH B32 T37-40</strain>
    </source>
</reference>
<gene>
    <name evidence="4" type="ORF">L3X38_010477</name>
</gene>
<dbReference type="GO" id="GO:0006508">
    <property type="term" value="P:proteolysis"/>
    <property type="evidence" value="ECO:0007669"/>
    <property type="project" value="UniProtKB-KW"/>
</dbReference>
<evidence type="ECO:0000259" key="2">
    <source>
        <dbReference type="Pfam" id="PF13976"/>
    </source>
</evidence>
<dbReference type="AlphaFoldDB" id="A0AAD4WIB8"/>
<dbReference type="InterPro" id="IPR039537">
    <property type="entry name" value="Retrotran_Ty1/copia-like"/>
</dbReference>
<dbReference type="PANTHER" id="PTHR42648:SF18">
    <property type="entry name" value="RETROTRANSPOSON, UNCLASSIFIED-LIKE PROTEIN"/>
    <property type="match status" value="1"/>
</dbReference>
<dbReference type="SUPFAM" id="SSF53098">
    <property type="entry name" value="Ribonuclease H-like"/>
    <property type="match status" value="1"/>
</dbReference>
<protein>
    <recommendedName>
        <fullName evidence="6">Integrase catalytic domain-containing protein</fullName>
    </recommendedName>
</protein>
<evidence type="ECO:0008006" key="6">
    <source>
        <dbReference type="Google" id="ProtNLM"/>
    </source>
</evidence>
<dbReference type="Pfam" id="PF13976">
    <property type="entry name" value="gag_pre-integrs"/>
    <property type="match status" value="1"/>
</dbReference>
<organism evidence="4 5">
    <name type="scientific">Prunus dulcis</name>
    <name type="common">Almond</name>
    <name type="synonym">Amygdalus dulcis</name>
    <dbReference type="NCBI Taxonomy" id="3755"/>
    <lineage>
        <taxon>Eukaryota</taxon>
        <taxon>Viridiplantae</taxon>
        <taxon>Streptophyta</taxon>
        <taxon>Embryophyta</taxon>
        <taxon>Tracheophyta</taxon>
        <taxon>Spermatophyta</taxon>
        <taxon>Magnoliopsida</taxon>
        <taxon>eudicotyledons</taxon>
        <taxon>Gunneridae</taxon>
        <taxon>Pentapetalae</taxon>
        <taxon>rosids</taxon>
        <taxon>fabids</taxon>
        <taxon>Rosales</taxon>
        <taxon>Rosaceae</taxon>
        <taxon>Amygdaloideae</taxon>
        <taxon>Amygdaleae</taxon>
        <taxon>Prunus</taxon>
    </lineage>
</organism>
<dbReference type="InterPro" id="IPR054722">
    <property type="entry name" value="PolX-like_BBD"/>
</dbReference>
<dbReference type="InterPro" id="IPR012337">
    <property type="entry name" value="RNaseH-like_sf"/>
</dbReference>
<dbReference type="PANTHER" id="PTHR42648">
    <property type="entry name" value="TRANSPOSASE, PUTATIVE-RELATED"/>
    <property type="match status" value="1"/>
</dbReference>
<accession>A0AAD4WIB8</accession>
<dbReference type="InterPro" id="IPR025724">
    <property type="entry name" value="GAG-pre-integrase_dom"/>
</dbReference>
<name>A0AAD4WIB8_PRUDU</name>
<feature type="domain" description="Retrovirus-related Pol polyprotein from transposon TNT 1-94-like beta-barrel" evidence="3">
    <location>
        <begin position="12"/>
        <end position="91"/>
    </location>
</feature>